<dbReference type="Proteomes" id="UP001362999">
    <property type="component" value="Unassembled WGS sequence"/>
</dbReference>
<evidence type="ECO:0000313" key="3">
    <source>
        <dbReference type="Proteomes" id="UP001362999"/>
    </source>
</evidence>
<accession>A0AAW0ATR5</accession>
<organism evidence="2 3">
    <name type="scientific">Favolaschia claudopus</name>
    <dbReference type="NCBI Taxonomy" id="2862362"/>
    <lineage>
        <taxon>Eukaryota</taxon>
        <taxon>Fungi</taxon>
        <taxon>Dikarya</taxon>
        <taxon>Basidiomycota</taxon>
        <taxon>Agaricomycotina</taxon>
        <taxon>Agaricomycetes</taxon>
        <taxon>Agaricomycetidae</taxon>
        <taxon>Agaricales</taxon>
        <taxon>Marasmiineae</taxon>
        <taxon>Mycenaceae</taxon>
        <taxon>Favolaschia</taxon>
    </lineage>
</organism>
<evidence type="ECO:0000313" key="2">
    <source>
        <dbReference type="EMBL" id="KAK7016850.1"/>
    </source>
</evidence>
<keyword evidence="1" id="KW-1133">Transmembrane helix</keyword>
<name>A0AAW0ATR5_9AGAR</name>
<keyword evidence="3" id="KW-1185">Reference proteome</keyword>
<comment type="caution">
    <text evidence="2">The sequence shown here is derived from an EMBL/GenBank/DDBJ whole genome shotgun (WGS) entry which is preliminary data.</text>
</comment>
<dbReference type="EMBL" id="JAWWNJ010000049">
    <property type="protein sequence ID" value="KAK7016850.1"/>
    <property type="molecule type" value="Genomic_DNA"/>
</dbReference>
<evidence type="ECO:0000256" key="1">
    <source>
        <dbReference type="SAM" id="Phobius"/>
    </source>
</evidence>
<feature type="transmembrane region" description="Helical" evidence="1">
    <location>
        <begin position="76"/>
        <end position="95"/>
    </location>
</feature>
<proteinExistence type="predicted"/>
<keyword evidence="1" id="KW-0472">Membrane</keyword>
<sequence>MQGSTSSLRFYRFATRHLRMKPEPLWLCGFVKREVWYLILLALSTQCHSDLASVPADCRFLLCLACTYWECAIAHFSYYLVLLPLAATTFLLILIRTLFFVAQRTYVAYPTLVRVSNPFPLLSSSRLNRFPPSLCCSESYLHIFLSVPPLLASRSPCSRHLAPFKLNSLHAADSGARSPLPSTASRCEGDDTRKVLAVGIDLLGRGGSEVCDAEDDLKKELGGCGQRRGTGATGDRREGRCRRGWVKAGGVIAHCGRNEWKVDTTIEYRGGPGPVLVNGPNWRCMSRSSFENRWRLPWTDADRPTSPRRTYFICCVSASLAGSIHLQVSSTPTDFKPLRQDSDVVKEYSEAPSDVVRSLAQKTLDNAVAGLCGTKIPEQREIGGMGHRRRGE</sequence>
<keyword evidence="1" id="KW-0812">Transmembrane</keyword>
<gene>
    <name evidence="2" type="ORF">R3P38DRAFT_2785270</name>
</gene>
<protein>
    <submittedName>
        <fullName evidence="2">Uncharacterized protein</fullName>
    </submittedName>
</protein>
<reference evidence="2 3" key="1">
    <citation type="journal article" date="2024" name="J Genomics">
        <title>Draft genome sequencing and assembly of Favolaschia claudopus CIRM-BRFM 2984 isolated from oak limbs.</title>
        <authorList>
            <person name="Navarro D."/>
            <person name="Drula E."/>
            <person name="Chaduli D."/>
            <person name="Cazenave R."/>
            <person name="Ahrendt S."/>
            <person name="Wang J."/>
            <person name="Lipzen A."/>
            <person name="Daum C."/>
            <person name="Barry K."/>
            <person name="Grigoriev I.V."/>
            <person name="Favel A."/>
            <person name="Rosso M.N."/>
            <person name="Martin F."/>
        </authorList>
    </citation>
    <scope>NUCLEOTIDE SEQUENCE [LARGE SCALE GENOMIC DNA]</scope>
    <source>
        <strain evidence="2 3">CIRM-BRFM 2984</strain>
    </source>
</reference>
<dbReference type="AlphaFoldDB" id="A0AAW0ATR5"/>